<comment type="caution">
    <text evidence="2">The sequence shown here is derived from an EMBL/GenBank/DDBJ whole genome shotgun (WGS) entry which is preliminary data.</text>
</comment>
<proteinExistence type="predicted"/>
<reference evidence="2 3" key="1">
    <citation type="journal article" date="2024" name="G3 (Bethesda)">
        <title>Genome assembly of Hibiscus sabdariffa L. provides insights into metabolisms of medicinal natural products.</title>
        <authorList>
            <person name="Kim T."/>
        </authorList>
    </citation>
    <scope>NUCLEOTIDE SEQUENCE [LARGE SCALE GENOMIC DNA]</scope>
    <source>
        <strain evidence="2">TK-2024</strain>
        <tissue evidence="2">Old leaves</tissue>
    </source>
</reference>
<gene>
    <name evidence="2" type="ORF">V6N11_046824</name>
</gene>
<feature type="region of interest" description="Disordered" evidence="1">
    <location>
        <begin position="232"/>
        <end position="259"/>
    </location>
</feature>
<keyword evidence="3" id="KW-1185">Reference proteome</keyword>
<evidence type="ECO:0000256" key="1">
    <source>
        <dbReference type="SAM" id="MobiDB-lite"/>
    </source>
</evidence>
<sequence length="259" mass="28378">MSVLLNYATDVVSLEILWNFVLHSNYHPLPHYNMVIGSDIFRLKRQEATPRAKGSIRYLHGEGSPQPKFSTIGQLSKIIKPTMVTSIPNLVADAESTNVPTIPVEVQNIPLNGDNSVPTITLAQTKVAEHDSAYQTKANAQVVLPTTPTAPQLAAAFVPRDTTVTLGMDSIIPTATPVAVQNGEGDFAFLTNPDETKNNVSLPMDKMGIPWHIIDGLDNDMATNENEAPILIPRGTKRRSSMQDNDKVKKPRPPCFFKD</sequence>
<organism evidence="2 3">
    <name type="scientific">Hibiscus sabdariffa</name>
    <name type="common">roselle</name>
    <dbReference type="NCBI Taxonomy" id="183260"/>
    <lineage>
        <taxon>Eukaryota</taxon>
        <taxon>Viridiplantae</taxon>
        <taxon>Streptophyta</taxon>
        <taxon>Embryophyta</taxon>
        <taxon>Tracheophyta</taxon>
        <taxon>Spermatophyta</taxon>
        <taxon>Magnoliopsida</taxon>
        <taxon>eudicotyledons</taxon>
        <taxon>Gunneridae</taxon>
        <taxon>Pentapetalae</taxon>
        <taxon>rosids</taxon>
        <taxon>malvids</taxon>
        <taxon>Malvales</taxon>
        <taxon>Malvaceae</taxon>
        <taxon>Malvoideae</taxon>
        <taxon>Hibiscus</taxon>
    </lineage>
</organism>
<protein>
    <submittedName>
        <fullName evidence="2">Uncharacterized protein</fullName>
    </submittedName>
</protein>
<dbReference type="Proteomes" id="UP001396334">
    <property type="component" value="Unassembled WGS sequence"/>
</dbReference>
<accession>A0ABR1ZS97</accession>
<evidence type="ECO:0000313" key="3">
    <source>
        <dbReference type="Proteomes" id="UP001396334"/>
    </source>
</evidence>
<dbReference type="EMBL" id="JBBPBN010000639">
    <property type="protein sequence ID" value="KAK8483586.1"/>
    <property type="molecule type" value="Genomic_DNA"/>
</dbReference>
<name>A0ABR1ZS97_9ROSI</name>
<evidence type="ECO:0000313" key="2">
    <source>
        <dbReference type="EMBL" id="KAK8483586.1"/>
    </source>
</evidence>